<protein>
    <submittedName>
        <fullName evidence="2">DUF3995 domain-containing protein</fullName>
    </submittedName>
</protein>
<evidence type="ECO:0000256" key="1">
    <source>
        <dbReference type="SAM" id="Phobius"/>
    </source>
</evidence>
<evidence type="ECO:0000313" key="3">
    <source>
        <dbReference type="Proteomes" id="UP000316330"/>
    </source>
</evidence>
<feature type="transmembrane region" description="Helical" evidence="1">
    <location>
        <begin position="126"/>
        <end position="146"/>
    </location>
</feature>
<keyword evidence="1" id="KW-1133">Transmembrane helix</keyword>
<name>A0A559J8Y4_9BACL</name>
<dbReference type="InterPro" id="IPR025058">
    <property type="entry name" value="DUF3995"/>
</dbReference>
<dbReference type="EMBL" id="VNJJ01000017">
    <property type="protein sequence ID" value="TVX96311.1"/>
    <property type="molecule type" value="Genomic_DNA"/>
</dbReference>
<dbReference type="OrthoDB" id="2868974at2"/>
<accession>A0A559J8Y4</accession>
<feature type="transmembrane region" description="Helical" evidence="1">
    <location>
        <begin position="87"/>
        <end position="114"/>
    </location>
</feature>
<comment type="caution">
    <text evidence="2">The sequence shown here is derived from an EMBL/GenBank/DDBJ whole genome shotgun (WGS) entry which is preliminary data.</text>
</comment>
<keyword evidence="1" id="KW-0812">Transmembrane</keyword>
<dbReference type="Pfam" id="PF13160">
    <property type="entry name" value="DUF3995"/>
    <property type="match status" value="1"/>
</dbReference>
<evidence type="ECO:0000313" key="2">
    <source>
        <dbReference type="EMBL" id="TVX96311.1"/>
    </source>
</evidence>
<organism evidence="2 3">
    <name type="scientific">Cohnella terricola</name>
    <dbReference type="NCBI Taxonomy" id="1289167"/>
    <lineage>
        <taxon>Bacteria</taxon>
        <taxon>Bacillati</taxon>
        <taxon>Bacillota</taxon>
        <taxon>Bacilli</taxon>
        <taxon>Bacillales</taxon>
        <taxon>Paenibacillaceae</taxon>
        <taxon>Cohnella</taxon>
    </lineage>
</organism>
<reference evidence="2 3" key="1">
    <citation type="submission" date="2019-07" db="EMBL/GenBank/DDBJ databases">
        <authorList>
            <person name="Kim J."/>
        </authorList>
    </citation>
    <scope>NUCLEOTIDE SEQUENCE [LARGE SCALE GENOMIC DNA]</scope>
    <source>
        <strain evidence="2 3">G13</strain>
    </source>
</reference>
<sequence>MNNLRHSWPIIAGMIWSFVFALMSFYWACGGMIGAATLGGEIYQMALSRQPDFIKILWLTGVVKVVGGVLLWMMLSDWKHDFIRKSIYYAAFTSGILLFVYGLANFATIFLSIINVLELKIESEARWWRLLFWEPYWMLGGILFFISSKRFAHNL</sequence>
<keyword evidence="1" id="KW-0472">Membrane</keyword>
<dbReference type="RefSeq" id="WP_144706418.1">
    <property type="nucleotide sequence ID" value="NZ_VNJJ01000017.1"/>
</dbReference>
<feature type="transmembrane region" description="Helical" evidence="1">
    <location>
        <begin position="56"/>
        <end position="75"/>
    </location>
</feature>
<gene>
    <name evidence="2" type="ORF">FPZ45_21645</name>
</gene>
<dbReference type="Proteomes" id="UP000316330">
    <property type="component" value="Unassembled WGS sequence"/>
</dbReference>
<feature type="transmembrane region" description="Helical" evidence="1">
    <location>
        <begin position="12"/>
        <end position="36"/>
    </location>
</feature>
<keyword evidence="3" id="KW-1185">Reference proteome</keyword>
<dbReference type="AlphaFoldDB" id="A0A559J8Y4"/>
<proteinExistence type="predicted"/>